<protein>
    <submittedName>
        <fullName evidence="2">Uncharacterized protein</fullName>
    </submittedName>
</protein>
<keyword evidence="3" id="KW-1185">Reference proteome</keyword>
<sequence length="89" mass="10082">AGLLRPALELPRELLPNKSVKLKPLPPIRSPDPEPEAPEGAIMLHDSKIVNLRDYAITRASAPEQPNSLREREKVFPLRDKSSLWREPQ</sequence>
<dbReference type="EMBL" id="JACEIK010003104">
    <property type="protein sequence ID" value="MCD9640329.1"/>
    <property type="molecule type" value="Genomic_DNA"/>
</dbReference>
<comment type="caution">
    <text evidence="2">The sequence shown here is derived from an EMBL/GenBank/DDBJ whole genome shotgun (WGS) entry which is preliminary data.</text>
</comment>
<evidence type="ECO:0000313" key="2">
    <source>
        <dbReference type="EMBL" id="MCD9640329.1"/>
    </source>
</evidence>
<feature type="non-terminal residue" evidence="2">
    <location>
        <position position="1"/>
    </location>
</feature>
<organism evidence="2 3">
    <name type="scientific">Datura stramonium</name>
    <name type="common">Jimsonweed</name>
    <name type="synonym">Common thornapple</name>
    <dbReference type="NCBI Taxonomy" id="4076"/>
    <lineage>
        <taxon>Eukaryota</taxon>
        <taxon>Viridiplantae</taxon>
        <taxon>Streptophyta</taxon>
        <taxon>Embryophyta</taxon>
        <taxon>Tracheophyta</taxon>
        <taxon>Spermatophyta</taxon>
        <taxon>Magnoliopsida</taxon>
        <taxon>eudicotyledons</taxon>
        <taxon>Gunneridae</taxon>
        <taxon>Pentapetalae</taxon>
        <taxon>asterids</taxon>
        <taxon>lamiids</taxon>
        <taxon>Solanales</taxon>
        <taxon>Solanaceae</taxon>
        <taxon>Solanoideae</taxon>
        <taxon>Datureae</taxon>
        <taxon>Datura</taxon>
    </lineage>
</organism>
<proteinExistence type="predicted"/>
<name>A0ABS8V2A6_DATST</name>
<evidence type="ECO:0000256" key="1">
    <source>
        <dbReference type="SAM" id="MobiDB-lite"/>
    </source>
</evidence>
<gene>
    <name evidence="2" type="ORF">HAX54_025605</name>
</gene>
<reference evidence="2 3" key="1">
    <citation type="journal article" date="2021" name="BMC Genomics">
        <title>Datura genome reveals duplications of psychoactive alkaloid biosynthetic genes and high mutation rate following tissue culture.</title>
        <authorList>
            <person name="Rajewski A."/>
            <person name="Carter-House D."/>
            <person name="Stajich J."/>
            <person name="Litt A."/>
        </authorList>
    </citation>
    <scope>NUCLEOTIDE SEQUENCE [LARGE SCALE GENOMIC DNA]</scope>
    <source>
        <strain evidence="2">AR-01</strain>
    </source>
</reference>
<feature type="region of interest" description="Disordered" evidence="1">
    <location>
        <begin position="60"/>
        <end position="89"/>
    </location>
</feature>
<feature type="compositionally biased region" description="Basic and acidic residues" evidence="1">
    <location>
        <begin position="69"/>
        <end position="89"/>
    </location>
</feature>
<dbReference type="Proteomes" id="UP000823775">
    <property type="component" value="Unassembled WGS sequence"/>
</dbReference>
<evidence type="ECO:0000313" key="3">
    <source>
        <dbReference type="Proteomes" id="UP000823775"/>
    </source>
</evidence>
<accession>A0ABS8V2A6</accession>